<keyword evidence="1" id="KW-0676">Redox-active center</keyword>
<dbReference type="PANTHER" id="PTHR36417">
    <property type="entry name" value="SELENOPROTEIN DOMAIN PROTEIN (AFU_ORTHOLOGUE AFUA_1G05220)"/>
    <property type="match status" value="1"/>
</dbReference>
<evidence type="ECO:0008006" key="4">
    <source>
        <dbReference type="Google" id="ProtNLM"/>
    </source>
</evidence>
<dbReference type="NCBIfam" id="TIGR02174">
    <property type="entry name" value="CXXU_selWTH"/>
    <property type="match status" value="1"/>
</dbReference>
<dbReference type="InterPro" id="IPR011893">
    <property type="entry name" value="Selenoprotein_Rdx-typ"/>
</dbReference>
<dbReference type="SUPFAM" id="SSF52833">
    <property type="entry name" value="Thioredoxin-like"/>
    <property type="match status" value="1"/>
</dbReference>
<evidence type="ECO:0000313" key="3">
    <source>
        <dbReference type="Proteomes" id="UP000218811"/>
    </source>
</evidence>
<reference evidence="2 3" key="1">
    <citation type="journal article" date="2012" name="Science">
        <title>The Paleozoic origin of enzymatic lignin decomposition reconstructed from 31 fungal genomes.</title>
        <authorList>
            <person name="Floudas D."/>
            <person name="Binder M."/>
            <person name="Riley R."/>
            <person name="Barry K."/>
            <person name="Blanchette R.A."/>
            <person name="Henrissat B."/>
            <person name="Martinez A.T."/>
            <person name="Otillar R."/>
            <person name="Spatafora J.W."/>
            <person name="Yadav J.S."/>
            <person name="Aerts A."/>
            <person name="Benoit I."/>
            <person name="Boyd A."/>
            <person name="Carlson A."/>
            <person name="Copeland A."/>
            <person name="Coutinho P.M."/>
            <person name="de Vries R.P."/>
            <person name="Ferreira P."/>
            <person name="Findley K."/>
            <person name="Foster B."/>
            <person name="Gaskell J."/>
            <person name="Glotzer D."/>
            <person name="Gorecki P."/>
            <person name="Heitman J."/>
            <person name="Hesse C."/>
            <person name="Hori C."/>
            <person name="Igarashi K."/>
            <person name="Jurgens J.A."/>
            <person name="Kallen N."/>
            <person name="Kersten P."/>
            <person name="Kohler A."/>
            <person name="Kuees U."/>
            <person name="Kumar T.K.A."/>
            <person name="Kuo A."/>
            <person name="LaButti K."/>
            <person name="Larrondo L.F."/>
            <person name="Lindquist E."/>
            <person name="Ling A."/>
            <person name="Lombard V."/>
            <person name="Lucas S."/>
            <person name="Lundell T."/>
            <person name="Martin R."/>
            <person name="McLaughlin D.J."/>
            <person name="Morgenstern I."/>
            <person name="Morin E."/>
            <person name="Murat C."/>
            <person name="Nagy L.G."/>
            <person name="Nolan M."/>
            <person name="Ohm R.A."/>
            <person name="Patyshakuliyeva A."/>
            <person name="Rokas A."/>
            <person name="Ruiz-Duenas F.J."/>
            <person name="Sabat G."/>
            <person name="Salamov A."/>
            <person name="Samejima M."/>
            <person name="Schmutz J."/>
            <person name="Slot J.C."/>
            <person name="St John F."/>
            <person name="Stenlid J."/>
            <person name="Sun H."/>
            <person name="Sun S."/>
            <person name="Syed K."/>
            <person name="Tsang A."/>
            <person name="Wiebenga A."/>
            <person name="Young D."/>
            <person name="Pisabarro A."/>
            <person name="Eastwood D.C."/>
            <person name="Martin F."/>
            <person name="Cullen D."/>
            <person name="Grigoriev I.V."/>
            <person name="Hibbett D.S."/>
        </authorList>
    </citation>
    <scope>NUCLEOTIDE SEQUENCE [LARGE SCALE GENOMIC DNA]</scope>
    <source>
        <strain evidence="2 3">MD-104</strain>
    </source>
</reference>
<dbReference type="OrthoDB" id="60822at2759"/>
<dbReference type="OMA" id="EYCTQCR"/>
<accession>A0A2H3JHQ1</accession>
<dbReference type="Proteomes" id="UP000218811">
    <property type="component" value="Unassembled WGS sequence"/>
</dbReference>
<dbReference type="Gene3D" id="3.40.30.10">
    <property type="entry name" value="Glutaredoxin"/>
    <property type="match status" value="1"/>
</dbReference>
<dbReference type="Pfam" id="PF10262">
    <property type="entry name" value="Rdx"/>
    <property type="match status" value="1"/>
</dbReference>
<sequence length="145" mass="16399">MSEQEKCVDCAPEQQQLAQRSADVKAQDPLDASTFVPPAPLPSPSIAVEFCDRCRWLHRATWVSTELFLTFPAPVLKSITILPLNSEETRGRFRVWLFLDGQPPILVWDRKIEGGFPELKVLKQRIRDRVQPGKSLGHSDHKPSA</sequence>
<protein>
    <recommendedName>
        <fullName evidence="4">Rdx family-domain-containing protein</fullName>
    </recommendedName>
</protein>
<evidence type="ECO:0000313" key="2">
    <source>
        <dbReference type="EMBL" id="PCH41411.1"/>
    </source>
</evidence>
<name>A0A2H3JHQ1_WOLCO</name>
<dbReference type="AlphaFoldDB" id="A0A2H3JHQ1"/>
<organism evidence="2 3">
    <name type="scientific">Wolfiporia cocos (strain MD-104)</name>
    <name type="common">Brown rot fungus</name>
    <dbReference type="NCBI Taxonomy" id="742152"/>
    <lineage>
        <taxon>Eukaryota</taxon>
        <taxon>Fungi</taxon>
        <taxon>Dikarya</taxon>
        <taxon>Basidiomycota</taxon>
        <taxon>Agaricomycotina</taxon>
        <taxon>Agaricomycetes</taxon>
        <taxon>Polyporales</taxon>
        <taxon>Phaeolaceae</taxon>
        <taxon>Wolfiporia</taxon>
    </lineage>
</organism>
<dbReference type="EMBL" id="KB468113">
    <property type="protein sequence ID" value="PCH41411.1"/>
    <property type="molecule type" value="Genomic_DNA"/>
</dbReference>
<keyword evidence="3" id="KW-1185">Reference proteome</keyword>
<dbReference type="PANTHER" id="PTHR36417:SF2">
    <property type="entry name" value="SELENOPROTEIN DOMAIN PROTEIN (AFU_ORTHOLOGUE AFUA_1G05220)"/>
    <property type="match status" value="1"/>
</dbReference>
<proteinExistence type="predicted"/>
<gene>
    <name evidence="2" type="ORF">WOLCODRAFT_131899</name>
</gene>
<dbReference type="InterPro" id="IPR036249">
    <property type="entry name" value="Thioredoxin-like_sf"/>
</dbReference>
<evidence type="ECO:0000256" key="1">
    <source>
        <dbReference type="ARBA" id="ARBA00023284"/>
    </source>
</evidence>